<name>A9NLS8_PICSI</name>
<organism evidence="1">
    <name type="scientific">Picea sitchensis</name>
    <name type="common">Sitka spruce</name>
    <name type="synonym">Pinus sitchensis</name>
    <dbReference type="NCBI Taxonomy" id="3332"/>
    <lineage>
        <taxon>Eukaryota</taxon>
        <taxon>Viridiplantae</taxon>
        <taxon>Streptophyta</taxon>
        <taxon>Embryophyta</taxon>
        <taxon>Tracheophyta</taxon>
        <taxon>Spermatophyta</taxon>
        <taxon>Pinopsida</taxon>
        <taxon>Pinidae</taxon>
        <taxon>Conifers I</taxon>
        <taxon>Pinales</taxon>
        <taxon>Pinaceae</taxon>
        <taxon>Picea</taxon>
    </lineage>
</organism>
<dbReference type="EMBL" id="EF082216">
    <property type="protein sequence ID" value="ABK21589.1"/>
    <property type="molecule type" value="mRNA"/>
</dbReference>
<dbReference type="OMA" id="NLTHATK"/>
<accession>A9NLS8</accession>
<reference evidence="1" key="1">
    <citation type="journal article" date="2008" name="BMC Genomics">
        <title>A conifer genomics resource of 200,000 spruce (Picea spp.) ESTs and 6,464 high-quality, sequence-finished full-length cDNAs for Sitka spruce (Picea sitchensis).</title>
        <authorList>
            <person name="Ralph S.G."/>
            <person name="Chun H.J."/>
            <person name="Kolosova N."/>
            <person name="Cooper D."/>
            <person name="Oddy C."/>
            <person name="Ritland C.E."/>
            <person name="Kirkpatrick R."/>
            <person name="Moore R."/>
            <person name="Barber S."/>
            <person name="Holt R.A."/>
            <person name="Jones S.J."/>
            <person name="Marra M.A."/>
            <person name="Douglas C.J."/>
            <person name="Ritland K."/>
            <person name="Bohlmann J."/>
        </authorList>
    </citation>
    <scope>NUCLEOTIDE SEQUENCE</scope>
    <source>
        <tissue evidence="1">Green portion of the leader tissue</tissue>
    </source>
</reference>
<sequence length="115" mass="12789">MESASFDLESARPAMDESLACEVKMSINIPAPDDGELAVNRQGLRSVEKARAVHIQVMRIREEDEHLGEDLKEALNPKDRIAFLPMASQMKEVFFGYSRPVFPSPLGMNAGVRSL</sequence>
<proteinExistence type="evidence at transcript level"/>
<evidence type="ECO:0000313" key="1">
    <source>
        <dbReference type="EMBL" id="ABK21589.1"/>
    </source>
</evidence>
<protein>
    <submittedName>
        <fullName evidence="1">Uncharacterized protein</fullName>
    </submittedName>
</protein>
<dbReference type="AlphaFoldDB" id="A9NLS8"/>